<keyword evidence="2" id="KW-1185">Reference proteome</keyword>
<sequence>MLLLLVDGCHVGVICCGIVLTVWWSWGRGFRRGENEKFYTKLWLECGRGWEMDRLLHLQMERFLMGNLHMVGVRLDGCAVPSQQDALQHYTKNLESLEFMVVEPLNNVYGPCISELRR</sequence>
<gene>
    <name evidence="1" type="ORF">CMV_024790</name>
</gene>
<proteinExistence type="predicted"/>
<protein>
    <submittedName>
        <fullName evidence="1">Uncharacterized protein</fullName>
    </submittedName>
</protein>
<reference evidence="1" key="1">
    <citation type="submission" date="2020-03" db="EMBL/GenBank/DDBJ databases">
        <title>Castanea mollissima Vanexum genome sequencing.</title>
        <authorList>
            <person name="Staton M."/>
        </authorList>
    </citation>
    <scope>NUCLEOTIDE SEQUENCE</scope>
    <source>
        <tissue evidence="1">Leaf</tissue>
    </source>
</reference>
<accession>A0A8J4QQY1</accession>
<organism evidence="1 2">
    <name type="scientific">Castanea mollissima</name>
    <name type="common">Chinese chestnut</name>
    <dbReference type="NCBI Taxonomy" id="60419"/>
    <lineage>
        <taxon>Eukaryota</taxon>
        <taxon>Viridiplantae</taxon>
        <taxon>Streptophyta</taxon>
        <taxon>Embryophyta</taxon>
        <taxon>Tracheophyta</taxon>
        <taxon>Spermatophyta</taxon>
        <taxon>Magnoliopsida</taxon>
        <taxon>eudicotyledons</taxon>
        <taxon>Gunneridae</taxon>
        <taxon>Pentapetalae</taxon>
        <taxon>rosids</taxon>
        <taxon>fabids</taxon>
        <taxon>Fagales</taxon>
        <taxon>Fagaceae</taxon>
        <taxon>Castanea</taxon>
    </lineage>
</organism>
<evidence type="ECO:0000313" key="1">
    <source>
        <dbReference type="EMBL" id="KAF3949328.1"/>
    </source>
</evidence>
<dbReference type="Proteomes" id="UP000737018">
    <property type="component" value="Unassembled WGS sequence"/>
</dbReference>
<evidence type="ECO:0000313" key="2">
    <source>
        <dbReference type="Proteomes" id="UP000737018"/>
    </source>
</evidence>
<dbReference type="EMBL" id="JRKL02006178">
    <property type="protein sequence ID" value="KAF3949328.1"/>
    <property type="molecule type" value="Genomic_DNA"/>
</dbReference>
<name>A0A8J4QQY1_9ROSI</name>
<comment type="caution">
    <text evidence="1">The sequence shown here is derived from an EMBL/GenBank/DDBJ whole genome shotgun (WGS) entry which is preliminary data.</text>
</comment>
<dbReference type="AlphaFoldDB" id="A0A8J4QQY1"/>